<feature type="transmembrane region" description="Helical" evidence="12">
    <location>
        <begin position="127"/>
        <end position="144"/>
    </location>
</feature>
<dbReference type="PANTHER" id="PTHR30081:SF8">
    <property type="entry name" value="PROTEIN TRANSLOCASE SUBUNIT SECF"/>
    <property type="match status" value="1"/>
</dbReference>
<dbReference type="InterPro" id="IPR022645">
    <property type="entry name" value="SecD/SecF_bac"/>
</dbReference>
<feature type="transmembrane region" description="Helical" evidence="12">
    <location>
        <begin position="9"/>
        <end position="30"/>
    </location>
</feature>
<feature type="domain" description="Protein export membrane protein SecD/SecF C-terminal" evidence="13">
    <location>
        <begin position="107"/>
        <end position="282"/>
    </location>
</feature>
<dbReference type="Gene3D" id="1.20.1640.10">
    <property type="entry name" value="Multidrug efflux transporter AcrB transmembrane domain"/>
    <property type="match status" value="1"/>
</dbReference>
<dbReference type="GO" id="GO:0006605">
    <property type="term" value="P:protein targeting"/>
    <property type="evidence" value="ECO:0007669"/>
    <property type="project" value="UniProtKB-UniRule"/>
</dbReference>
<dbReference type="PANTHER" id="PTHR30081">
    <property type="entry name" value="PROTEIN-EXPORT MEMBRANE PROTEIN SEC"/>
    <property type="match status" value="1"/>
</dbReference>
<dbReference type="Proteomes" id="UP000199230">
    <property type="component" value="Unassembled WGS sequence"/>
</dbReference>
<gene>
    <name evidence="12" type="primary">secF</name>
    <name evidence="14" type="ORF">SAMN05192546_10583</name>
</gene>
<protein>
    <recommendedName>
        <fullName evidence="12">Protein-export membrane protein SecF</fullName>
    </recommendedName>
</protein>
<dbReference type="InterPro" id="IPR048634">
    <property type="entry name" value="SecD_SecF_C"/>
</dbReference>
<comment type="similarity">
    <text evidence="12">Belongs to the SecD/SecF family. SecF subfamily.</text>
</comment>
<dbReference type="AlphaFoldDB" id="A0A1H3NEI1"/>
<evidence type="ECO:0000313" key="15">
    <source>
        <dbReference type="Proteomes" id="UP000199230"/>
    </source>
</evidence>
<evidence type="ECO:0000313" key="14">
    <source>
        <dbReference type="EMBL" id="SDY87322.1"/>
    </source>
</evidence>
<organism evidence="14 15">
    <name type="scientific">Tindallia californiensis</name>
    <dbReference type="NCBI Taxonomy" id="159292"/>
    <lineage>
        <taxon>Bacteria</taxon>
        <taxon>Bacillati</taxon>
        <taxon>Bacillota</taxon>
        <taxon>Clostridia</taxon>
        <taxon>Peptostreptococcales</taxon>
        <taxon>Tindalliaceae</taxon>
        <taxon>Tindallia</taxon>
    </lineage>
</organism>
<keyword evidence="15" id="KW-1185">Reference proteome</keyword>
<evidence type="ECO:0000256" key="12">
    <source>
        <dbReference type="HAMAP-Rule" id="MF_01464"/>
    </source>
</evidence>
<evidence type="ECO:0000256" key="2">
    <source>
        <dbReference type="ARBA" id="ARBA00022448"/>
    </source>
</evidence>
<keyword evidence="7 12" id="KW-0811">Translocation</keyword>
<feature type="transmembrane region" description="Helical" evidence="12">
    <location>
        <begin position="254"/>
        <end position="280"/>
    </location>
</feature>
<evidence type="ECO:0000256" key="4">
    <source>
        <dbReference type="ARBA" id="ARBA00022692"/>
    </source>
</evidence>
<dbReference type="InterPro" id="IPR005665">
    <property type="entry name" value="SecF_bac"/>
</dbReference>
<dbReference type="STRING" id="159292.SAMN05192546_10583"/>
<evidence type="ECO:0000259" key="13">
    <source>
        <dbReference type="Pfam" id="PF02355"/>
    </source>
</evidence>
<dbReference type="Pfam" id="PF07549">
    <property type="entry name" value="Sec_GG"/>
    <property type="match status" value="1"/>
</dbReference>
<evidence type="ECO:0000256" key="8">
    <source>
        <dbReference type="ARBA" id="ARBA00023136"/>
    </source>
</evidence>
<dbReference type="NCBIfam" id="TIGR00966">
    <property type="entry name" value="transloc_SecF"/>
    <property type="match status" value="1"/>
</dbReference>
<dbReference type="InterPro" id="IPR022813">
    <property type="entry name" value="SecD/SecF_arch_bac"/>
</dbReference>
<keyword evidence="2 12" id="KW-0813">Transport</keyword>
<evidence type="ECO:0000256" key="7">
    <source>
        <dbReference type="ARBA" id="ARBA00023010"/>
    </source>
</evidence>
<name>A0A1H3NEI1_9FIRM</name>
<evidence type="ECO:0000256" key="1">
    <source>
        <dbReference type="ARBA" id="ARBA00004651"/>
    </source>
</evidence>
<comment type="subunit">
    <text evidence="12">Forms a complex with SecD. Part of the essential Sec protein translocation apparatus which comprises SecA, SecYEG and auxiliary proteins SecDF. Other proteins may also be involved.</text>
</comment>
<accession>A0A1H3NEI1</accession>
<dbReference type="Pfam" id="PF02355">
    <property type="entry name" value="SecD_SecF_C"/>
    <property type="match status" value="1"/>
</dbReference>
<keyword evidence="6 12" id="KW-1133">Transmembrane helix</keyword>
<feature type="transmembrane region" description="Helical" evidence="12">
    <location>
        <begin position="230"/>
        <end position="248"/>
    </location>
</feature>
<sequence>MEIIHRKKIWFSISAMIMLVAILFISFTGVNTGIDFTGGTIMEFDFKQQVEVNDIRQITDTFDTDASINFIGSGQEQVQIRTIIDMNHQERMKVFSMLQETYDIIEDDFIRAEQFGPSIGKEIQNRAYLSILIASIGMLIYITLRFELSFGLAAIAALLHDILIVVAIFIIFQIPINSPFVAAMLTVLGYSINDTIVVFDRIRENRKIMKKYDYVSLTTDSIRQTVRRSLYTSATTLITIIALYILGVPMIKDFALPLIAGIISGTYSSIFIASPIWVMLKERSKDPSKSFSKA</sequence>
<dbReference type="NCBIfam" id="TIGR00916">
    <property type="entry name" value="2A0604s01"/>
    <property type="match status" value="1"/>
</dbReference>
<keyword evidence="3 12" id="KW-1003">Cell membrane</keyword>
<evidence type="ECO:0000256" key="6">
    <source>
        <dbReference type="ARBA" id="ARBA00022989"/>
    </source>
</evidence>
<dbReference type="EMBL" id="FNPV01000005">
    <property type="protein sequence ID" value="SDY87322.1"/>
    <property type="molecule type" value="Genomic_DNA"/>
</dbReference>
<dbReference type="GO" id="GO:0005886">
    <property type="term" value="C:plasma membrane"/>
    <property type="evidence" value="ECO:0007669"/>
    <property type="project" value="UniProtKB-SubCell"/>
</dbReference>
<feature type="transmembrane region" description="Helical" evidence="12">
    <location>
        <begin position="151"/>
        <end position="174"/>
    </location>
</feature>
<dbReference type="RefSeq" id="WP_093313105.1">
    <property type="nucleotide sequence ID" value="NZ_FNPV01000005.1"/>
</dbReference>
<evidence type="ECO:0000256" key="3">
    <source>
        <dbReference type="ARBA" id="ARBA00022475"/>
    </source>
</evidence>
<keyword evidence="5 12" id="KW-0653">Protein transport</keyword>
<reference evidence="14 15" key="1">
    <citation type="submission" date="2016-10" db="EMBL/GenBank/DDBJ databases">
        <authorList>
            <person name="de Groot N.N."/>
        </authorList>
    </citation>
    <scope>NUCLEOTIDE SEQUENCE [LARGE SCALE GENOMIC DNA]</scope>
    <source>
        <strain evidence="14 15">APO</strain>
    </source>
</reference>
<comment type="function">
    <text evidence="9 12">Part of the Sec protein translocase complex. Interacts with the SecYEG preprotein conducting channel. SecDF uses the proton motive force (PMF) to complete protein translocation after the ATP-dependent function of SecA.</text>
</comment>
<dbReference type="FunFam" id="1.20.1640.10:FF:000024">
    <property type="entry name" value="Multifunctional fusion protein"/>
    <property type="match status" value="1"/>
</dbReference>
<dbReference type="SUPFAM" id="SSF82866">
    <property type="entry name" value="Multidrug efflux transporter AcrB transmembrane domain"/>
    <property type="match status" value="1"/>
</dbReference>
<dbReference type="OrthoDB" id="9805019at2"/>
<evidence type="ECO:0000256" key="5">
    <source>
        <dbReference type="ARBA" id="ARBA00022927"/>
    </source>
</evidence>
<dbReference type="PRINTS" id="PR01755">
    <property type="entry name" value="SECFTRNLCASE"/>
</dbReference>
<evidence type="ECO:0000256" key="9">
    <source>
        <dbReference type="ARBA" id="ARBA00059018"/>
    </source>
</evidence>
<dbReference type="InterPro" id="IPR055344">
    <property type="entry name" value="SecD_SecF_C_bact"/>
</dbReference>
<keyword evidence="4 12" id="KW-0812">Transmembrane</keyword>
<comment type="subcellular location">
    <subcellularLocation>
        <location evidence="1 12">Cell membrane</location>
        <topology evidence="1 12">Multi-pass membrane protein</topology>
    </subcellularLocation>
</comment>
<comment type="similarity">
    <text evidence="10">In the C-terminal section; belongs to the SecD/SecF family. SecF subfamily.</text>
</comment>
<dbReference type="InterPro" id="IPR022646">
    <property type="entry name" value="SecD/SecF_CS"/>
</dbReference>
<dbReference type="GO" id="GO:0065002">
    <property type="term" value="P:intracellular protein transmembrane transport"/>
    <property type="evidence" value="ECO:0007669"/>
    <property type="project" value="UniProtKB-UniRule"/>
</dbReference>
<dbReference type="GO" id="GO:0043952">
    <property type="term" value="P:protein transport by the Sec complex"/>
    <property type="evidence" value="ECO:0007669"/>
    <property type="project" value="UniProtKB-UniRule"/>
</dbReference>
<keyword evidence="8 12" id="KW-0472">Membrane</keyword>
<evidence type="ECO:0000256" key="11">
    <source>
        <dbReference type="ARBA" id="ARBA00061053"/>
    </source>
</evidence>
<comment type="similarity">
    <text evidence="11">In the N-terminal section; belongs to the SecD/SecF family. SecD subfamily.</text>
</comment>
<feature type="transmembrane region" description="Helical" evidence="12">
    <location>
        <begin position="180"/>
        <end position="199"/>
    </location>
</feature>
<proteinExistence type="inferred from homology"/>
<evidence type="ECO:0000256" key="10">
    <source>
        <dbReference type="ARBA" id="ARBA00060856"/>
    </source>
</evidence>
<dbReference type="GO" id="GO:0015450">
    <property type="term" value="F:protein-transporting ATPase activity"/>
    <property type="evidence" value="ECO:0007669"/>
    <property type="project" value="InterPro"/>
</dbReference>
<dbReference type="HAMAP" id="MF_01464_B">
    <property type="entry name" value="SecF_B"/>
    <property type="match status" value="1"/>
</dbReference>